<protein>
    <submittedName>
        <fullName evidence="9">TRAP transporter, DctM subunit</fullName>
    </submittedName>
</protein>
<dbReference type="GO" id="GO:0005886">
    <property type="term" value="C:plasma membrane"/>
    <property type="evidence" value="ECO:0007669"/>
    <property type="project" value="UniProtKB-SubCell"/>
</dbReference>
<keyword evidence="4 7" id="KW-0812">Transmembrane</keyword>
<keyword evidence="6 7" id="KW-0472">Membrane</keyword>
<dbReference type="AlphaFoldDB" id="A0A1B0ZG26"/>
<dbReference type="PIRSF" id="PIRSF006066">
    <property type="entry name" value="HI0050"/>
    <property type="match status" value="1"/>
</dbReference>
<name>A0A1B0ZG26_9MICO</name>
<feature type="transmembrane region" description="Helical" evidence="7">
    <location>
        <begin position="174"/>
        <end position="198"/>
    </location>
</feature>
<evidence type="ECO:0000313" key="10">
    <source>
        <dbReference type="Proteomes" id="UP000092596"/>
    </source>
</evidence>
<keyword evidence="3" id="KW-0997">Cell inner membrane</keyword>
<feature type="transmembrane region" description="Helical" evidence="7">
    <location>
        <begin position="104"/>
        <end position="128"/>
    </location>
</feature>
<dbReference type="PATRIC" id="fig|1630135.4.peg.336"/>
<comment type="subcellular location">
    <subcellularLocation>
        <location evidence="1">Cell inner membrane</location>
        <topology evidence="1">Multi-pass membrane protein</topology>
    </subcellularLocation>
</comment>
<dbReference type="RefSeq" id="WP_065247234.1">
    <property type="nucleotide sequence ID" value="NZ_CP012117.1"/>
</dbReference>
<evidence type="ECO:0000256" key="7">
    <source>
        <dbReference type="SAM" id="Phobius"/>
    </source>
</evidence>
<feature type="transmembrane region" description="Helical" evidence="7">
    <location>
        <begin position="140"/>
        <end position="168"/>
    </location>
</feature>
<feature type="transmembrane region" description="Helical" evidence="7">
    <location>
        <begin position="364"/>
        <end position="390"/>
    </location>
</feature>
<feature type="transmembrane region" description="Helical" evidence="7">
    <location>
        <begin position="402"/>
        <end position="426"/>
    </location>
</feature>
<sequence>MSTMTVTLLLFGTFFLLLAVGVPIAIGISVAAFASILMILPPDQAIFVVMQKMNTGLESFTLLAIPLFILAGNIMNNGGIAKRLIALAELVTGRVPGSLVHTNIVGNMLFGALSGSAVAAAAAIGGTMSKQQRERGYDPAFTAAANIASAPSGLLIPPTTAFIVYSMIAGGTSIAALFMAGAVPGILMGLTVIAVALVHAIRKKYPTSGAVSLSQAGKTILDAIPALLLIIVVVGGIVAGIFTATEGAGIAVAYCLILALLYRSLTWADIKAIMGRTIATTGVILLLIAASSAMSWVMAYTGMPQAISDLLLGVSDNPIVILLLINVVLIVVGTFMDITPAILIFTPIFLPIAEGIGVDPVHFGVMLVFNMCIGTMTPPVGSVLFIGTSLAGTTIEKVIPRLLPYLAALFLMLLVVTFVPTLSLWLPGAMGLL</sequence>
<evidence type="ECO:0000256" key="5">
    <source>
        <dbReference type="ARBA" id="ARBA00022989"/>
    </source>
</evidence>
<feature type="domain" description="TRAP C4-dicarboxylate transport system permease DctM subunit" evidence="8">
    <location>
        <begin position="11"/>
        <end position="421"/>
    </location>
</feature>
<dbReference type="KEGG" id="dva:DAD186_03330"/>
<evidence type="ECO:0000256" key="1">
    <source>
        <dbReference type="ARBA" id="ARBA00004429"/>
    </source>
</evidence>
<feature type="transmembrane region" description="Helical" evidence="7">
    <location>
        <begin position="277"/>
        <end position="299"/>
    </location>
</feature>
<proteinExistence type="predicted"/>
<evidence type="ECO:0000256" key="2">
    <source>
        <dbReference type="ARBA" id="ARBA00022475"/>
    </source>
</evidence>
<dbReference type="GO" id="GO:0022857">
    <property type="term" value="F:transmembrane transporter activity"/>
    <property type="evidence" value="ECO:0007669"/>
    <property type="project" value="TreeGrafter"/>
</dbReference>
<dbReference type="InterPro" id="IPR010656">
    <property type="entry name" value="DctM"/>
</dbReference>
<organism evidence="9 10">
    <name type="scientific">Dermabacter vaginalis</name>
    <dbReference type="NCBI Taxonomy" id="1630135"/>
    <lineage>
        <taxon>Bacteria</taxon>
        <taxon>Bacillati</taxon>
        <taxon>Actinomycetota</taxon>
        <taxon>Actinomycetes</taxon>
        <taxon>Micrococcales</taxon>
        <taxon>Dermabacteraceae</taxon>
        <taxon>Dermabacter</taxon>
    </lineage>
</organism>
<dbReference type="PANTHER" id="PTHR33362:SF2">
    <property type="entry name" value="TRAP TRANSPORTER LARGE PERMEASE PROTEIN"/>
    <property type="match status" value="1"/>
</dbReference>
<dbReference type="STRING" id="1630135.DAD186_03330"/>
<dbReference type="NCBIfam" id="TIGR00786">
    <property type="entry name" value="dctM"/>
    <property type="match status" value="1"/>
</dbReference>
<feature type="transmembrane region" description="Helical" evidence="7">
    <location>
        <begin position="248"/>
        <end position="265"/>
    </location>
</feature>
<feature type="transmembrane region" description="Helical" evidence="7">
    <location>
        <begin position="219"/>
        <end position="242"/>
    </location>
</feature>
<gene>
    <name evidence="9" type="ORF">DAD186_03330</name>
</gene>
<evidence type="ECO:0000256" key="6">
    <source>
        <dbReference type="ARBA" id="ARBA00023136"/>
    </source>
</evidence>
<feature type="transmembrane region" description="Helical" evidence="7">
    <location>
        <begin position="319"/>
        <end position="352"/>
    </location>
</feature>
<dbReference type="Proteomes" id="UP000092596">
    <property type="component" value="Chromosome"/>
</dbReference>
<feature type="transmembrane region" description="Helical" evidence="7">
    <location>
        <begin position="57"/>
        <end position="75"/>
    </location>
</feature>
<dbReference type="EMBL" id="CP012117">
    <property type="protein sequence ID" value="ANP26890.1"/>
    <property type="molecule type" value="Genomic_DNA"/>
</dbReference>
<keyword evidence="2" id="KW-1003">Cell membrane</keyword>
<dbReference type="InterPro" id="IPR004681">
    <property type="entry name" value="TRAP_DctM"/>
</dbReference>
<evidence type="ECO:0000259" key="8">
    <source>
        <dbReference type="Pfam" id="PF06808"/>
    </source>
</evidence>
<evidence type="ECO:0000256" key="4">
    <source>
        <dbReference type="ARBA" id="ARBA00022692"/>
    </source>
</evidence>
<evidence type="ECO:0000256" key="3">
    <source>
        <dbReference type="ARBA" id="ARBA00022519"/>
    </source>
</evidence>
<keyword evidence="5 7" id="KW-1133">Transmembrane helix</keyword>
<reference evidence="9 10" key="1">
    <citation type="submission" date="2015-06" db="EMBL/GenBank/DDBJ databases">
        <title>Investigation of pathophysiology for high-risk pregnancy and development of treatment modality based on it.</title>
        <authorList>
            <person name="Kim B.-C."/>
            <person name="Lim S."/>
        </authorList>
    </citation>
    <scope>NUCLEOTIDE SEQUENCE [LARGE SCALE GENOMIC DNA]</scope>
    <source>
        <strain evidence="9 10">AD1-86</strain>
    </source>
</reference>
<dbReference type="Pfam" id="PF06808">
    <property type="entry name" value="DctM"/>
    <property type="match status" value="1"/>
</dbReference>
<dbReference type="PANTHER" id="PTHR33362">
    <property type="entry name" value="SIALIC ACID TRAP TRANSPORTER PERMEASE PROTEIN SIAT-RELATED"/>
    <property type="match status" value="1"/>
</dbReference>
<accession>A0A1B0ZG26</accession>
<evidence type="ECO:0000313" key="9">
    <source>
        <dbReference type="EMBL" id="ANP26890.1"/>
    </source>
</evidence>